<sequence>MGDAKEDVVEQMIGFPRDLLQRFTAGNHRPNEFASTSEDNEEIELNLGLSLGGCFGVDPEEKKKLIRSSSIAGFMITPVREDDGSAPLPIGSPAIMRASSLPTEIEEEQRKRKEMQTLRRMEAKRKRSEKQRNFRAGKDRASLESNCEEDKRPEDEGVMAINLKGKLESFTDSLVGKQQQKYMVKNGLSPSVGPPLVLPTWAAAARLAVLAGGINTKNGKESSQGSVGSQGSSSSGISEFDSLPVPGLSNCTEVRSPSSIQSLPEQSQQKPVVTLGTSTSAKSSKFAGVEMENPSKKPKVVEDGVMEMGKNMMEEMPCVSTRGDGPNGRRVEGFLYKYRKGEEVRIVCVCHGSFLSPAEFVKHAGGGDVAHPLRHIVVSPSSCSSSFL</sequence>
<reference evidence="8 9" key="1">
    <citation type="submission" date="2020-04" db="EMBL/GenBank/DDBJ databases">
        <title>Plant Genome Project.</title>
        <authorList>
            <person name="Zhang R.-G."/>
        </authorList>
    </citation>
    <scope>NUCLEOTIDE SEQUENCE [LARGE SCALE GENOMIC DNA]</scope>
    <source>
        <strain evidence="8">YNK0</strain>
        <tissue evidence="8">Leaf</tissue>
    </source>
</reference>
<evidence type="ECO:0000256" key="2">
    <source>
        <dbReference type="ARBA" id="ARBA00006081"/>
    </source>
</evidence>
<dbReference type="Pfam" id="PF16136">
    <property type="entry name" value="NLS_NINJA_AFP"/>
    <property type="match status" value="1"/>
</dbReference>
<evidence type="ECO:0000313" key="9">
    <source>
        <dbReference type="Proteomes" id="UP000655225"/>
    </source>
</evidence>
<dbReference type="GO" id="GO:0007165">
    <property type="term" value="P:signal transduction"/>
    <property type="evidence" value="ECO:0007669"/>
    <property type="project" value="InterPro"/>
</dbReference>
<feature type="compositionally biased region" description="Low complexity" evidence="5">
    <location>
        <begin position="222"/>
        <end position="238"/>
    </location>
</feature>
<comment type="function">
    <text evidence="4">Acts as a negative regulator of abscisic acid (ABA) response.</text>
</comment>
<dbReference type="InterPro" id="IPR031307">
    <property type="entry name" value="Ninja_fam"/>
</dbReference>
<feature type="compositionally biased region" description="Polar residues" evidence="5">
    <location>
        <begin position="249"/>
        <end position="283"/>
    </location>
</feature>
<evidence type="ECO:0000256" key="4">
    <source>
        <dbReference type="RuleBase" id="RU369029"/>
    </source>
</evidence>
<comment type="caution">
    <text evidence="8">The sequence shown here is derived from an EMBL/GenBank/DDBJ whole genome shotgun (WGS) entry which is preliminary data.</text>
</comment>
<dbReference type="PANTHER" id="PTHR31413">
    <property type="entry name" value="AFP HOMOLOG 2"/>
    <property type="match status" value="1"/>
</dbReference>
<feature type="region of interest" description="Disordered" evidence="5">
    <location>
        <begin position="215"/>
        <end position="296"/>
    </location>
</feature>
<dbReference type="InterPro" id="IPR032310">
    <property type="entry name" value="NLS_NINJA_AFP-like"/>
</dbReference>
<protein>
    <recommendedName>
        <fullName evidence="4">Ninja-family protein</fullName>
    </recommendedName>
    <alternativeName>
        <fullName evidence="4">ABI-binding protein</fullName>
    </alternativeName>
</protein>
<dbReference type="Proteomes" id="UP000655225">
    <property type="component" value="Unassembled WGS sequence"/>
</dbReference>
<evidence type="ECO:0000256" key="1">
    <source>
        <dbReference type="ARBA" id="ARBA00004123"/>
    </source>
</evidence>
<evidence type="ECO:0000259" key="6">
    <source>
        <dbReference type="Pfam" id="PF07897"/>
    </source>
</evidence>
<dbReference type="GO" id="GO:0045892">
    <property type="term" value="P:negative regulation of DNA-templated transcription"/>
    <property type="evidence" value="ECO:0007669"/>
    <property type="project" value="TreeGrafter"/>
</dbReference>
<name>A0A835DG69_TETSI</name>
<dbReference type="Pfam" id="PF16135">
    <property type="entry name" value="TDBD"/>
    <property type="match status" value="1"/>
</dbReference>
<organism evidence="8 9">
    <name type="scientific">Tetracentron sinense</name>
    <name type="common">Spur-leaf</name>
    <dbReference type="NCBI Taxonomy" id="13715"/>
    <lineage>
        <taxon>Eukaryota</taxon>
        <taxon>Viridiplantae</taxon>
        <taxon>Streptophyta</taxon>
        <taxon>Embryophyta</taxon>
        <taxon>Tracheophyta</taxon>
        <taxon>Spermatophyta</taxon>
        <taxon>Magnoliopsida</taxon>
        <taxon>Trochodendrales</taxon>
        <taxon>Trochodendraceae</taxon>
        <taxon>Tetracentron</taxon>
    </lineage>
</organism>
<feature type="domain" description="Ethylene-responsive binding factor-associated repression" evidence="6">
    <location>
        <begin position="38"/>
        <end position="73"/>
    </location>
</feature>
<dbReference type="EMBL" id="JABCRI010000010">
    <property type="protein sequence ID" value="KAF8399602.1"/>
    <property type="molecule type" value="Genomic_DNA"/>
</dbReference>
<evidence type="ECO:0000259" key="7">
    <source>
        <dbReference type="Pfam" id="PF16135"/>
    </source>
</evidence>
<feature type="region of interest" description="Disordered" evidence="5">
    <location>
        <begin position="116"/>
        <end position="154"/>
    </location>
</feature>
<gene>
    <name evidence="8" type="ORF">HHK36_015471</name>
</gene>
<dbReference type="GO" id="GO:0005634">
    <property type="term" value="C:nucleus"/>
    <property type="evidence" value="ECO:0007669"/>
    <property type="project" value="UniProtKB-SubCell"/>
</dbReference>
<dbReference type="OMA" id="FVAEYRC"/>
<dbReference type="Pfam" id="PF07897">
    <property type="entry name" value="EAR"/>
    <property type="match status" value="1"/>
</dbReference>
<evidence type="ECO:0000313" key="8">
    <source>
        <dbReference type="EMBL" id="KAF8399602.1"/>
    </source>
</evidence>
<dbReference type="AlphaFoldDB" id="A0A835DG69"/>
<dbReference type="OrthoDB" id="667358at2759"/>
<keyword evidence="9" id="KW-1185">Reference proteome</keyword>
<feature type="compositionally biased region" description="Basic and acidic residues" evidence="5">
    <location>
        <begin position="130"/>
        <end position="154"/>
    </location>
</feature>
<dbReference type="PANTHER" id="PTHR31413:SF31">
    <property type="entry name" value="NINJA-FAMILY PROTEIN AFP3"/>
    <property type="match status" value="1"/>
</dbReference>
<evidence type="ECO:0000256" key="3">
    <source>
        <dbReference type="ARBA" id="ARBA00023242"/>
    </source>
</evidence>
<dbReference type="InterPro" id="IPR012463">
    <property type="entry name" value="Ninja_motif"/>
</dbReference>
<evidence type="ECO:0000256" key="5">
    <source>
        <dbReference type="SAM" id="MobiDB-lite"/>
    </source>
</evidence>
<comment type="subcellular location">
    <subcellularLocation>
        <location evidence="1 4">Nucleus</location>
    </subcellularLocation>
</comment>
<dbReference type="InterPro" id="IPR032308">
    <property type="entry name" value="TDBD"/>
</dbReference>
<keyword evidence="3 4" id="KW-0539">Nucleus</keyword>
<feature type="domain" description="Tify" evidence="7">
    <location>
        <begin position="345"/>
        <end position="378"/>
    </location>
</feature>
<comment type="similarity">
    <text evidence="2 4">Belongs to the Ninja family.</text>
</comment>
<proteinExistence type="inferred from homology"/>
<accession>A0A835DG69</accession>